<feature type="transmembrane region" description="Helical" evidence="1">
    <location>
        <begin position="62"/>
        <end position="81"/>
    </location>
</feature>
<name>A0A0C5BX74_9ARCH</name>
<feature type="transmembrane region" description="Helical" evidence="1">
    <location>
        <begin position="220"/>
        <end position="240"/>
    </location>
</feature>
<feature type="transmembrane region" description="Helical" evidence="1">
    <location>
        <begin position="157"/>
        <end position="181"/>
    </location>
</feature>
<dbReference type="EMBL" id="CP010868">
    <property type="protein sequence ID" value="AJM92916.1"/>
    <property type="molecule type" value="Genomic_DNA"/>
</dbReference>
<proteinExistence type="predicted"/>
<keyword evidence="1" id="KW-1133">Transmembrane helix</keyword>
<feature type="transmembrane region" description="Helical" evidence="1">
    <location>
        <begin position="32"/>
        <end position="50"/>
    </location>
</feature>
<dbReference type="RefSeq" id="WP_148703673.1">
    <property type="nucleotide sequence ID" value="NZ_CP010868.1"/>
</dbReference>
<keyword evidence="1" id="KW-0812">Transmembrane</keyword>
<dbReference type="AlphaFoldDB" id="A0A0C5BX74"/>
<keyword evidence="3" id="KW-1185">Reference proteome</keyword>
<sequence length="248" mass="28303">MSLAAVVVIYVAADVFEQENYPLAEDWYPTDIAFIIAPSIVIILGIILNLKYGLKGYHGKAWLFFTIAIVSWFIGELSYSYDYEYDIDDFSTLASDIFYILGYPFFFAFLVFYLKPRQKIITKTMIVFASLMSLTFVAPSIYISLSGEAEIDVLTMFFYVVYPVLGGIIFVPSIITVFLFFGGKVSLLWIMILLATILDIGVDTLYLVTSLDATYGPTHIINIFWIWSYILYAFGQYLHIRIFTTVSK</sequence>
<dbReference type="HOGENOM" id="CLU_1048150_0_0_2"/>
<organism evidence="2 3">
    <name type="scientific">Nitrosopumilus piranensis</name>
    <dbReference type="NCBI Taxonomy" id="1582439"/>
    <lineage>
        <taxon>Archaea</taxon>
        <taxon>Nitrososphaerota</taxon>
        <taxon>Nitrososphaeria</taxon>
        <taxon>Nitrosopumilales</taxon>
        <taxon>Nitrosopumilaceae</taxon>
        <taxon>Nitrosopumilus</taxon>
    </lineage>
</organism>
<dbReference type="STRING" id="1582439.NPIRD3C_1704"/>
<accession>A0A0C5BX74</accession>
<evidence type="ECO:0008006" key="4">
    <source>
        <dbReference type="Google" id="ProtNLM"/>
    </source>
</evidence>
<dbReference type="Proteomes" id="UP000032027">
    <property type="component" value="Chromosome"/>
</dbReference>
<reference evidence="3" key="1">
    <citation type="submission" date="2015-02" db="EMBL/GenBank/DDBJ databases">
        <title>Characterization of two novel Thaumarchaeota isolated from the Northern Adriatic Sea.</title>
        <authorList>
            <person name="Bayer B."/>
            <person name="Vojvoda J."/>
            <person name="Offre P."/>
            <person name="Srivastava A."/>
            <person name="Elisabeth N."/>
            <person name="Garcia J.A.L."/>
            <person name="Schleper C."/>
            <person name="Herndl G.J."/>
        </authorList>
    </citation>
    <scope>NUCLEOTIDE SEQUENCE [LARGE SCALE GENOMIC DNA]</scope>
    <source>
        <strain evidence="3">D3C</strain>
    </source>
</reference>
<evidence type="ECO:0000313" key="2">
    <source>
        <dbReference type="EMBL" id="AJM92916.1"/>
    </source>
</evidence>
<evidence type="ECO:0000256" key="1">
    <source>
        <dbReference type="SAM" id="Phobius"/>
    </source>
</evidence>
<feature type="transmembrane region" description="Helical" evidence="1">
    <location>
        <begin position="93"/>
        <end position="114"/>
    </location>
</feature>
<evidence type="ECO:0000313" key="3">
    <source>
        <dbReference type="Proteomes" id="UP000032027"/>
    </source>
</evidence>
<gene>
    <name evidence="2" type="ORF">NPIRD3C_1704</name>
</gene>
<protein>
    <recommendedName>
        <fullName evidence="4">YhhN-like protein</fullName>
    </recommendedName>
</protein>
<keyword evidence="1" id="KW-0472">Membrane</keyword>
<dbReference type="OrthoDB" id="11673at2157"/>
<reference evidence="2 3" key="3">
    <citation type="journal article" date="2019" name="Int. J. Syst. Evol. Microbiol.">
        <title>Nitrosopumilus adriaticus sp. nov. and Nitrosopumilus piranensis sp. nov., two ammonia-oxidizing archaea from the Adriatic Sea and members of the class Nitrososphaeria.</title>
        <authorList>
            <person name="Bayer B."/>
            <person name="Vojvoda J."/>
            <person name="Reinthaler T."/>
            <person name="Reyes C."/>
            <person name="Pinto M."/>
            <person name="Herndl G.J."/>
        </authorList>
    </citation>
    <scope>NUCLEOTIDE SEQUENCE [LARGE SCALE GENOMIC DNA]</scope>
    <source>
        <strain evidence="2 3">D3C</strain>
    </source>
</reference>
<dbReference type="GeneID" id="41600803"/>
<reference evidence="2 3" key="2">
    <citation type="journal article" date="2016" name="ISME J.">
        <title>Physiological and genomic characterization of two novel marine thaumarchaeal strains indicates niche differentiation.</title>
        <authorList>
            <person name="Bayer B."/>
            <person name="Vojvoda J."/>
            <person name="Offre P."/>
            <person name="Alves R.J."/>
            <person name="Elisabeth N.H."/>
            <person name="Garcia J.A."/>
            <person name="Volland J.M."/>
            <person name="Srivastava A."/>
            <person name="Schleper C."/>
            <person name="Herndl G.J."/>
        </authorList>
    </citation>
    <scope>NUCLEOTIDE SEQUENCE [LARGE SCALE GENOMIC DNA]</scope>
    <source>
        <strain evidence="2 3">D3C</strain>
    </source>
</reference>
<feature type="transmembrane region" description="Helical" evidence="1">
    <location>
        <begin position="188"/>
        <end position="208"/>
    </location>
</feature>
<feature type="transmembrane region" description="Helical" evidence="1">
    <location>
        <begin position="126"/>
        <end position="145"/>
    </location>
</feature>
<dbReference type="PATRIC" id="fig|1582439.9.peg.1755"/>
<dbReference type="KEGG" id="nid:NPIRD3C_1704"/>